<keyword evidence="14" id="KW-1185">Reference proteome</keyword>
<evidence type="ECO:0000256" key="7">
    <source>
        <dbReference type="ARBA" id="ARBA00022989"/>
    </source>
</evidence>
<keyword evidence="5" id="KW-0631">Potassium channel</keyword>
<keyword evidence="10" id="KW-0407">Ion channel</keyword>
<evidence type="ECO:0000256" key="3">
    <source>
        <dbReference type="ARBA" id="ARBA00022538"/>
    </source>
</evidence>
<dbReference type="InterPro" id="IPR003148">
    <property type="entry name" value="RCK_N"/>
</dbReference>
<dbReference type="GO" id="GO:0005267">
    <property type="term" value="F:potassium channel activity"/>
    <property type="evidence" value="ECO:0007669"/>
    <property type="project" value="UniProtKB-KW"/>
</dbReference>
<evidence type="ECO:0000256" key="11">
    <source>
        <dbReference type="SAM" id="Phobius"/>
    </source>
</evidence>
<name>A0A425CSZ5_APHAT</name>
<evidence type="ECO:0000256" key="10">
    <source>
        <dbReference type="ARBA" id="ARBA00023303"/>
    </source>
</evidence>
<feature type="transmembrane region" description="Helical" evidence="11">
    <location>
        <begin position="41"/>
        <end position="64"/>
    </location>
</feature>
<comment type="caution">
    <text evidence="13">The sequence shown here is derived from an EMBL/GenBank/DDBJ whole genome shotgun (WGS) entry which is preliminary data.</text>
</comment>
<dbReference type="InterPro" id="IPR027359">
    <property type="entry name" value="Volt_channel_dom_sf"/>
</dbReference>
<keyword evidence="8" id="KW-0406">Ion transport</keyword>
<dbReference type="AlphaFoldDB" id="A0A425CSZ5"/>
<organism evidence="13 14">
    <name type="scientific">Aphanomyces astaci</name>
    <name type="common">Crayfish plague agent</name>
    <dbReference type="NCBI Taxonomy" id="112090"/>
    <lineage>
        <taxon>Eukaryota</taxon>
        <taxon>Sar</taxon>
        <taxon>Stramenopiles</taxon>
        <taxon>Oomycota</taxon>
        <taxon>Saprolegniomycetes</taxon>
        <taxon>Saprolegniales</taxon>
        <taxon>Verrucalvaceae</taxon>
        <taxon>Aphanomyces</taxon>
    </lineage>
</organism>
<dbReference type="PANTHER" id="PTHR10027">
    <property type="entry name" value="CALCIUM-ACTIVATED POTASSIUM CHANNEL ALPHA CHAIN"/>
    <property type="match status" value="1"/>
</dbReference>
<dbReference type="Gene3D" id="1.20.120.350">
    <property type="entry name" value="Voltage-gated potassium channels. Chain C"/>
    <property type="match status" value="1"/>
</dbReference>
<keyword evidence="9 11" id="KW-0472">Membrane</keyword>
<accession>A0A425CSZ5</accession>
<dbReference type="PRINTS" id="PR00169">
    <property type="entry name" value="KCHANNEL"/>
</dbReference>
<keyword evidence="6" id="KW-0630">Potassium</keyword>
<dbReference type="InterPro" id="IPR047871">
    <property type="entry name" value="K_chnl_Slo-like"/>
</dbReference>
<dbReference type="Proteomes" id="UP000284702">
    <property type="component" value="Unassembled WGS sequence"/>
</dbReference>
<evidence type="ECO:0000256" key="9">
    <source>
        <dbReference type="ARBA" id="ARBA00023136"/>
    </source>
</evidence>
<dbReference type="PANTHER" id="PTHR10027:SF10">
    <property type="entry name" value="SLOWPOKE 2, ISOFORM D"/>
    <property type="match status" value="1"/>
</dbReference>
<evidence type="ECO:0000256" key="6">
    <source>
        <dbReference type="ARBA" id="ARBA00022958"/>
    </source>
</evidence>
<dbReference type="Pfam" id="PF22614">
    <property type="entry name" value="Slo-like_RCK"/>
    <property type="match status" value="1"/>
</dbReference>
<reference evidence="13" key="1">
    <citation type="submission" date="2018-07" db="EMBL/GenBank/DDBJ databases">
        <title>Annotation of Aphanomyces astaci genome assembly.</title>
        <authorList>
            <person name="Studholme D.J."/>
        </authorList>
    </citation>
    <scope>NUCLEOTIDE SEQUENCE [LARGE SCALE GENOMIC DNA]</scope>
    <source>
        <strain evidence="13">Pc</strain>
    </source>
</reference>
<keyword evidence="4 11" id="KW-0812">Transmembrane</keyword>
<evidence type="ECO:0000256" key="4">
    <source>
        <dbReference type="ARBA" id="ARBA00022692"/>
    </source>
</evidence>
<protein>
    <recommendedName>
        <fullName evidence="12">RCK N-terminal domain-containing protein</fullName>
    </recommendedName>
</protein>
<comment type="subcellular location">
    <subcellularLocation>
        <location evidence="1">Membrane</location>
        <topology evidence="1">Multi-pass membrane protein</topology>
    </subcellularLocation>
</comment>
<keyword evidence="7 11" id="KW-1133">Transmembrane helix</keyword>
<evidence type="ECO:0000313" key="13">
    <source>
        <dbReference type="EMBL" id="RQM20149.1"/>
    </source>
</evidence>
<gene>
    <name evidence="13" type="ORF">B5M09_005805</name>
</gene>
<dbReference type="EMBL" id="MZMZ02004019">
    <property type="protein sequence ID" value="RQM20149.1"/>
    <property type="molecule type" value="Genomic_DNA"/>
</dbReference>
<keyword evidence="2" id="KW-0813">Transport</keyword>
<dbReference type="Pfam" id="PF00520">
    <property type="entry name" value="Ion_trans"/>
    <property type="match status" value="1"/>
</dbReference>
<evidence type="ECO:0000256" key="2">
    <source>
        <dbReference type="ARBA" id="ARBA00022448"/>
    </source>
</evidence>
<dbReference type="InterPro" id="IPR005821">
    <property type="entry name" value="Ion_trans_dom"/>
</dbReference>
<proteinExistence type="predicted"/>
<evidence type="ECO:0000256" key="8">
    <source>
        <dbReference type="ARBA" id="ARBA00023065"/>
    </source>
</evidence>
<dbReference type="GO" id="GO:0016020">
    <property type="term" value="C:membrane"/>
    <property type="evidence" value="ECO:0007669"/>
    <property type="project" value="UniProtKB-SubCell"/>
</dbReference>
<feature type="domain" description="RCK N-terminal" evidence="12">
    <location>
        <begin position="177"/>
        <end position="287"/>
    </location>
</feature>
<evidence type="ECO:0000259" key="12">
    <source>
        <dbReference type="PROSITE" id="PS51201"/>
    </source>
</evidence>
<keyword evidence="3" id="KW-0633">Potassium transport</keyword>
<dbReference type="SUPFAM" id="SSF81324">
    <property type="entry name" value="Voltage-gated potassium channels"/>
    <property type="match status" value="1"/>
</dbReference>
<evidence type="ECO:0000256" key="5">
    <source>
        <dbReference type="ARBA" id="ARBA00022826"/>
    </source>
</evidence>
<dbReference type="PROSITE" id="PS51201">
    <property type="entry name" value="RCK_N"/>
    <property type="match status" value="1"/>
</dbReference>
<evidence type="ECO:0000256" key="1">
    <source>
        <dbReference type="ARBA" id="ARBA00004141"/>
    </source>
</evidence>
<evidence type="ECO:0000313" key="14">
    <source>
        <dbReference type="Proteomes" id="UP000284702"/>
    </source>
</evidence>
<dbReference type="Gene3D" id="3.40.50.720">
    <property type="entry name" value="NAD(P)-binding Rossmann-like Domain"/>
    <property type="match status" value="1"/>
</dbReference>
<sequence length="287" mass="32700">MDQPRQPVVLVWLHSVKNRLVRPRMRGETFRKWVSRNMDSSTLATLLDVFQVILGIGVTMVYFYQNWSKFQDVAETPMVRTVQRAIGVFFTFDYLVRLIASESPQTFFLNTMSLVDLATILPQWLEMAISDDSDFKKQANALKTLRGLRFLRSFRLLVFAKTAKGRQAGILFLTVMNPHILICGEVNSGALDFFLRQFLHPNNINWKDKVVILCPGLPSNNLRRILLNSAYEQRVVYLQGSAMLDSDLKRAGAANARLCFVLLNKLSTDGDRNDTASNLLTISLIYS</sequence>